<dbReference type="EMBL" id="CHKL01000250">
    <property type="protein sequence ID" value="COW35509.1"/>
    <property type="molecule type" value="Genomic_DNA"/>
</dbReference>
<dbReference type="AlphaFoldDB" id="A0A655J246"/>
<proteinExistence type="predicted"/>
<feature type="compositionally biased region" description="Low complexity" evidence="1">
    <location>
        <begin position="7"/>
        <end position="20"/>
    </location>
</feature>
<accession>A0A655J246</accession>
<name>A0A655J246_MYCTX</name>
<sequence length="81" mass="8624">MARGIENNDNSSSSQSSVSRSINMVRLALVTSVTCTPPRAPPVRFHNTQVSGVPNNASPFSAAARTPSTFSRIHCSLPPEK</sequence>
<gene>
    <name evidence="2" type="ORF">ERS007741_02286</name>
</gene>
<organism evidence="2 3">
    <name type="scientific">Mycobacterium tuberculosis</name>
    <dbReference type="NCBI Taxonomy" id="1773"/>
    <lineage>
        <taxon>Bacteria</taxon>
        <taxon>Bacillati</taxon>
        <taxon>Actinomycetota</taxon>
        <taxon>Actinomycetes</taxon>
        <taxon>Mycobacteriales</taxon>
        <taxon>Mycobacteriaceae</taxon>
        <taxon>Mycobacterium</taxon>
        <taxon>Mycobacterium tuberculosis complex</taxon>
    </lineage>
</organism>
<dbReference type="Proteomes" id="UP000048600">
    <property type="component" value="Unassembled WGS sequence"/>
</dbReference>
<feature type="region of interest" description="Disordered" evidence="1">
    <location>
        <begin position="1"/>
        <end position="20"/>
    </location>
</feature>
<reference evidence="2 3" key="1">
    <citation type="submission" date="2015-03" db="EMBL/GenBank/DDBJ databases">
        <authorList>
            <consortium name="Pathogen Informatics"/>
        </authorList>
    </citation>
    <scope>NUCLEOTIDE SEQUENCE [LARGE SCALE GENOMIC DNA]</scope>
    <source>
        <strain evidence="2 3">P00601463</strain>
    </source>
</reference>
<evidence type="ECO:0000313" key="2">
    <source>
        <dbReference type="EMBL" id="COW35509.1"/>
    </source>
</evidence>
<evidence type="ECO:0000256" key="1">
    <source>
        <dbReference type="SAM" id="MobiDB-lite"/>
    </source>
</evidence>
<protein>
    <submittedName>
        <fullName evidence="2">Uncharacterized protein</fullName>
    </submittedName>
</protein>
<evidence type="ECO:0000313" key="3">
    <source>
        <dbReference type="Proteomes" id="UP000048600"/>
    </source>
</evidence>